<name>A0A3N4LA47_9PEZI</name>
<accession>A0A3N4LA47</accession>
<protein>
    <submittedName>
        <fullName evidence="1">Uncharacterized protein</fullName>
    </submittedName>
</protein>
<evidence type="ECO:0000313" key="1">
    <source>
        <dbReference type="EMBL" id="RPB18618.1"/>
    </source>
</evidence>
<proteinExistence type="predicted"/>
<dbReference type="AlphaFoldDB" id="A0A3N4LA47"/>
<dbReference type="Proteomes" id="UP000267821">
    <property type="component" value="Unassembled WGS sequence"/>
</dbReference>
<dbReference type="OrthoDB" id="5427804at2759"/>
<dbReference type="EMBL" id="ML121619">
    <property type="protein sequence ID" value="RPB18618.1"/>
    <property type="molecule type" value="Genomic_DNA"/>
</dbReference>
<evidence type="ECO:0000313" key="3">
    <source>
        <dbReference type="Proteomes" id="UP000267821"/>
    </source>
</evidence>
<keyword evidence="3" id="KW-1185">Reference proteome</keyword>
<gene>
    <name evidence="2" type="ORF">L211DRAFT_867577</name>
    <name evidence="1" type="ORF">L211DRAFT_871695</name>
</gene>
<dbReference type="EMBL" id="ML121539">
    <property type="protein sequence ID" value="RPB25159.1"/>
    <property type="molecule type" value="Genomic_DNA"/>
</dbReference>
<organism evidence="1 3">
    <name type="scientific">Terfezia boudieri ATCC MYA-4762</name>
    <dbReference type="NCBI Taxonomy" id="1051890"/>
    <lineage>
        <taxon>Eukaryota</taxon>
        <taxon>Fungi</taxon>
        <taxon>Dikarya</taxon>
        <taxon>Ascomycota</taxon>
        <taxon>Pezizomycotina</taxon>
        <taxon>Pezizomycetes</taxon>
        <taxon>Pezizales</taxon>
        <taxon>Pezizaceae</taxon>
        <taxon>Terfezia</taxon>
    </lineage>
</organism>
<reference evidence="1 3" key="1">
    <citation type="journal article" date="2018" name="Nat. Ecol. Evol.">
        <title>Pezizomycetes genomes reveal the molecular basis of ectomycorrhizal truffle lifestyle.</title>
        <authorList>
            <person name="Murat C."/>
            <person name="Payen T."/>
            <person name="Noel B."/>
            <person name="Kuo A."/>
            <person name="Morin E."/>
            <person name="Chen J."/>
            <person name="Kohler A."/>
            <person name="Krizsan K."/>
            <person name="Balestrini R."/>
            <person name="Da Silva C."/>
            <person name="Montanini B."/>
            <person name="Hainaut M."/>
            <person name="Levati E."/>
            <person name="Barry K.W."/>
            <person name="Belfiori B."/>
            <person name="Cichocki N."/>
            <person name="Clum A."/>
            <person name="Dockter R.B."/>
            <person name="Fauchery L."/>
            <person name="Guy J."/>
            <person name="Iotti M."/>
            <person name="Le Tacon F."/>
            <person name="Lindquist E.A."/>
            <person name="Lipzen A."/>
            <person name="Malagnac F."/>
            <person name="Mello A."/>
            <person name="Molinier V."/>
            <person name="Miyauchi S."/>
            <person name="Poulain J."/>
            <person name="Riccioni C."/>
            <person name="Rubini A."/>
            <person name="Sitrit Y."/>
            <person name="Splivallo R."/>
            <person name="Traeger S."/>
            <person name="Wang M."/>
            <person name="Zifcakova L."/>
            <person name="Wipf D."/>
            <person name="Zambonelli A."/>
            <person name="Paolocci F."/>
            <person name="Nowrousian M."/>
            <person name="Ottonello S."/>
            <person name="Baldrian P."/>
            <person name="Spatafora J.W."/>
            <person name="Henrissat B."/>
            <person name="Nagy L.G."/>
            <person name="Aury J.M."/>
            <person name="Wincker P."/>
            <person name="Grigoriev I.V."/>
            <person name="Bonfante P."/>
            <person name="Martin F.M."/>
        </authorList>
    </citation>
    <scope>NUCLEOTIDE SEQUENCE [LARGE SCALE GENOMIC DNA]</scope>
    <source>
        <strain evidence="1 3">ATCC MYA-4762</strain>
    </source>
</reference>
<sequence>MDTILNKLVKDKIADILEEKLEAVGETDESVGCRRILITEAVGQAWLWLHTEKKESIIKSFKQAGISLSPDGTEDTKLYVRGLPDITVGPWQIDDALGSDEEVEYIVEATDGVHAEPPV</sequence>
<evidence type="ECO:0000313" key="2">
    <source>
        <dbReference type="EMBL" id="RPB25159.1"/>
    </source>
</evidence>